<dbReference type="SUPFAM" id="SSF50615">
    <property type="entry name" value="N-terminal domain of alpha and beta subunits of F1 ATP synthase"/>
    <property type="match status" value="1"/>
</dbReference>
<evidence type="ECO:0000256" key="7">
    <source>
        <dbReference type="ARBA" id="ARBA00022967"/>
    </source>
</evidence>
<keyword evidence="9 11" id="KW-0472">Membrane</keyword>
<dbReference type="CDD" id="cd18111">
    <property type="entry name" value="ATP-synt_V_A-type_alpha_C"/>
    <property type="match status" value="1"/>
</dbReference>
<accession>A0A7C2Z9W7</accession>
<dbReference type="Pfam" id="PF16886">
    <property type="entry name" value="ATP-synt_ab_Xtn"/>
    <property type="match status" value="1"/>
</dbReference>
<dbReference type="Proteomes" id="UP000886076">
    <property type="component" value="Unassembled WGS sequence"/>
</dbReference>
<keyword evidence="6 11" id="KW-0067">ATP-binding</keyword>
<dbReference type="Pfam" id="PF00006">
    <property type="entry name" value="ATP-synt_ab"/>
    <property type="match status" value="1"/>
</dbReference>
<dbReference type="SUPFAM" id="SSF47917">
    <property type="entry name" value="C-terminal domain of alpha and beta subunits of F1 ATP synthase"/>
    <property type="match status" value="1"/>
</dbReference>
<comment type="subunit">
    <text evidence="11">Has multiple subunits with at least A(3), B(3), C, D, E, F, H, I and proteolipid K(x).</text>
</comment>
<dbReference type="HAMAP" id="MF_00309">
    <property type="entry name" value="ATP_synth_A_arch"/>
    <property type="match status" value="1"/>
</dbReference>
<evidence type="ECO:0000256" key="2">
    <source>
        <dbReference type="ARBA" id="ARBA00022448"/>
    </source>
</evidence>
<evidence type="ECO:0000256" key="10">
    <source>
        <dbReference type="ARBA" id="ARBA00023310"/>
    </source>
</evidence>
<dbReference type="InterPro" id="IPR003593">
    <property type="entry name" value="AAA+_ATPase"/>
</dbReference>
<dbReference type="GO" id="GO:0046961">
    <property type="term" value="F:proton-transporting ATPase activity, rotational mechanism"/>
    <property type="evidence" value="ECO:0007669"/>
    <property type="project" value="InterPro"/>
</dbReference>
<dbReference type="AlphaFoldDB" id="A0A7C2Z9W7"/>
<dbReference type="InterPro" id="IPR027417">
    <property type="entry name" value="P-loop_NTPase"/>
</dbReference>
<dbReference type="InterPro" id="IPR000194">
    <property type="entry name" value="ATPase_F1/V1/A1_a/bsu_nucl-bd"/>
</dbReference>
<dbReference type="CDD" id="cd18119">
    <property type="entry name" value="ATP-synt_V_A-type_alpha_N"/>
    <property type="match status" value="1"/>
</dbReference>
<comment type="similarity">
    <text evidence="1 11">Belongs to the ATPase alpha/beta chains family.</text>
</comment>
<dbReference type="InterPro" id="IPR036121">
    <property type="entry name" value="ATPase_F1/V1/A1_a/bsu_N_sf"/>
</dbReference>
<dbReference type="RefSeq" id="WP_148683662.1">
    <property type="nucleotide sequence ID" value="NZ_DSFH01000020.1"/>
</dbReference>
<keyword evidence="2 11" id="KW-0813">Transport</keyword>
<dbReference type="GO" id="GO:0046933">
    <property type="term" value="F:proton-transporting ATP synthase activity, rotational mechanism"/>
    <property type="evidence" value="ECO:0007669"/>
    <property type="project" value="UniProtKB-UniRule"/>
</dbReference>
<dbReference type="Proteomes" id="UP000652307">
    <property type="component" value="Unassembled WGS sequence"/>
</dbReference>
<dbReference type="Gene3D" id="2.40.50.100">
    <property type="match status" value="1"/>
</dbReference>
<evidence type="ECO:0000256" key="8">
    <source>
        <dbReference type="ARBA" id="ARBA00023065"/>
    </source>
</evidence>
<dbReference type="GO" id="GO:0042777">
    <property type="term" value="P:proton motive force-driven plasma membrane ATP synthesis"/>
    <property type="evidence" value="ECO:0007669"/>
    <property type="project" value="UniProtKB-UniRule"/>
</dbReference>
<comment type="function">
    <text evidence="11">Component of the A-type ATP synthase that produces ATP from ADP in the presence of a proton gradient across the membrane. The A chain is the catalytic subunit.</text>
</comment>
<dbReference type="CDD" id="cd01134">
    <property type="entry name" value="V_A-ATPase_A"/>
    <property type="match status" value="1"/>
</dbReference>
<sequence>MAITGKIKRISGSLIVAEGMKGVKMYEVVEVGSDGIIGEVTRIVGDDAYIQVYESTSGIKPGDIVVSSGSPLSVELGPGLLTQIYDGIQRPLEVIKEKSGSIFIRRGIKSPALPRNKKWHFMPNKELKTGDEVSSGTVLGSVKETELIEHRILVPPNISGKLTFLAKEDDYSVEDVIAKVTKENEERELKLYHNWPVRIPRPFKEKLEPTEPLITGLRIIDTFFPIAKGGTAAIPGGFGTGKTVTLHGIAQWSEAKVVIYIGCGERGNEMTEVLEKFPHYKDPWTGRPLMERTILIANTSNMPVAAREASIYVGVTLAEYYRDQGYDVLLVADSTSRWAEALREIGGRLEEMPAEEGYPSYLASRLAEFYERAGRVIALGDPKRIGSVTLGGAVSPPGGDFTEPVTSHTRRFVRVFWALDTTLAYSRHYPAINWLTSYSAYAETVAEWWKKNVSPSWAEDRQKALNILYRENEIKEIVRLVGTEGLSESDKLILFIANVLKDGFLKQNAFDPIDAFSEPKRQYKMLKSILEVYEKLNAIISSGKANMSELEELIKDDISSLVRGRYSIPHNKLEMFDNIIRGIFEKVKKYENS</sequence>
<dbReference type="InterPro" id="IPR055190">
    <property type="entry name" value="ATP-synt_VA_C"/>
</dbReference>
<dbReference type="PROSITE" id="PS00152">
    <property type="entry name" value="ATPASE_ALPHA_BETA"/>
    <property type="match status" value="1"/>
</dbReference>
<dbReference type="EMBL" id="DSFH01000020">
    <property type="protein sequence ID" value="HEW63635.1"/>
    <property type="molecule type" value="Genomic_DNA"/>
</dbReference>
<dbReference type="NCBIfam" id="NF003220">
    <property type="entry name" value="PRK04192.1"/>
    <property type="match status" value="1"/>
</dbReference>
<name>A0A7C2Z9W7_9CREN</name>
<keyword evidence="8 11" id="KW-0406">Ion transport</keyword>
<dbReference type="InterPro" id="IPR020003">
    <property type="entry name" value="ATPase_a/bsu_AS"/>
</dbReference>
<dbReference type="InterPro" id="IPR022878">
    <property type="entry name" value="V-ATPase_asu"/>
</dbReference>
<dbReference type="InterPro" id="IPR031686">
    <property type="entry name" value="ATP-synth_a_Xtn"/>
</dbReference>
<keyword evidence="5 11" id="KW-0375">Hydrogen ion transport</keyword>
<dbReference type="Gene3D" id="3.40.50.300">
    <property type="entry name" value="P-loop containing nucleotide triphosphate hydrolases"/>
    <property type="match status" value="1"/>
</dbReference>
<evidence type="ECO:0000256" key="11">
    <source>
        <dbReference type="HAMAP-Rule" id="MF_00309"/>
    </source>
</evidence>
<comment type="caution">
    <text evidence="13">The sequence shown here is derived from an EMBL/GenBank/DDBJ whole genome shotgun (WGS) entry which is preliminary data.</text>
</comment>
<dbReference type="SMART" id="SM00382">
    <property type="entry name" value="AAA"/>
    <property type="match status" value="1"/>
</dbReference>
<evidence type="ECO:0000256" key="1">
    <source>
        <dbReference type="ARBA" id="ARBA00008936"/>
    </source>
</evidence>
<feature type="domain" description="AAA+ ATPase" evidence="12">
    <location>
        <begin position="228"/>
        <end position="416"/>
    </location>
</feature>
<dbReference type="EMBL" id="JADEZV010000003">
    <property type="protein sequence ID" value="MBE9391504.1"/>
    <property type="molecule type" value="Genomic_DNA"/>
</dbReference>
<evidence type="ECO:0000259" key="12">
    <source>
        <dbReference type="SMART" id="SM00382"/>
    </source>
</evidence>
<dbReference type="PANTHER" id="PTHR43607">
    <property type="entry name" value="V-TYPE PROTON ATPASE CATALYTIC SUBUNIT A"/>
    <property type="match status" value="1"/>
</dbReference>
<keyword evidence="3 11" id="KW-1003">Cell membrane</keyword>
<dbReference type="Pfam" id="PF22919">
    <property type="entry name" value="ATP-synt_VA_C"/>
    <property type="match status" value="1"/>
</dbReference>
<dbReference type="Pfam" id="PF02874">
    <property type="entry name" value="ATP-synt_ab_N"/>
    <property type="match status" value="1"/>
</dbReference>
<evidence type="ECO:0000256" key="6">
    <source>
        <dbReference type="ARBA" id="ARBA00022840"/>
    </source>
</evidence>
<dbReference type="InterPro" id="IPR024034">
    <property type="entry name" value="ATPase_F1/V1_b/a_C"/>
</dbReference>
<comment type="subcellular location">
    <subcellularLocation>
        <location evidence="11">Cell membrane</location>
        <topology evidence="11">Peripheral membrane protein</topology>
    </subcellularLocation>
</comment>
<evidence type="ECO:0000256" key="4">
    <source>
        <dbReference type="ARBA" id="ARBA00022741"/>
    </source>
</evidence>
<dbReference type="Gene3D" id="1.10.1140.10">
    <property type="entry name" value="Bovine Mitochondrial F1-atpase, Atp Synthase Beta Chain, Chain D, domain 3"/>
    <property type="match status" value="1"/>
</dbReference>
<evidence type="ECO:0000256" key="9">
    <source>
        <dbReference type="ARBA" id="ARBA00023136"/>
    </source>
</evidence>
<feature type="binding site" evidence="11">
    <location>
        <begin position="236"/>
        <end position="243"/>
    </location>
    <ligand>
        <name>ATP</name>
        <dbReference type="ChEBI" id="CHEBI:30616"/>
    </ligand>
</feature>
<organism evidence="13">
    <name type="scientific">Fervidicoccus fontis</name>
    <dbReference type="NCBI Taxonomy" id="683846"/>
    <lineage>
        <taxon>Archaea</taxon>
        <taxon>Thermoproteota</taxon>
        <taxon>Thermoprotei</taxon>
        <taxon>Fervidicoccales</taxon>
        <taxon>Fervidicoccaceae</taxon>
        <taxon>Fervidicoccus</taxon>
    </lineage>
</organism>
<keyword evidence="4 11" id="KW-0547">Nucleotide-binding</keyword>
<dbReference type="InterPro" id="IPR023366">
    <property type="entry name" value="ATP_synth_asu-like_sf"/>
</dbReference>
<reference evidence="14" key="2">
    <citation type="submission" date="2020-10" db="EMBL/GenBank/DDBJ databases">
        <title>Fervidococcus fontis strain 3639Fd - the first crenarchaeon capable of growth on lipids.</title>
        <authorList>
            <person name="Kochetkova T.V."/>
            <person name="Elcheninov A.G."/>
            <person name="Toschakov S.V."/>
            <person name="Kublanov I.V."/>
        </authorList>
    </citation>
    <scope>NUCLEOTIDE SEQUENCE</scope>
    <source>
        <strain evidence="14">3639Fd</strain>
    </source>
</reference>
<dbReference type="EC" id="7.1.2.2" evidence="11"/>
<reference evidence="13" key="1">
    <citation type="journal article" date="2020" name="mSystems">
        <title>Genome- and Community-Level Interaction Insights into Carbon Utilization and Element Cycling Functions of Hydrothermarchaeota in Hydrothermal Sediment.</title>
        <authorList>
            <person name="Zhou Z."/>
            <person name="Liu Y."/>
            <person name="Xu W."/>
            <person name="Pan J."/>
            <person name="Luo Z.H."/>
            <person name="Li M."/>
        </authorList>
    </citation>
    <scope>NUCLEOTIDE SEQUENCE [LARGE SCALE GENOMIC DNA]</scope>
    <source>
        <strain evidence="13">SpSt-1261</strain>
    </source>
</reference>
<comment type="catalytic activity">
    <reaction evidence="11">
        <text>ATP + H2O + 4 H(+)(in) = ADP + phosphate + 5 H(+)(out)</text>
        <dbReference type="Rhea" id="RHEA:57720"/>
        <dbReference type="ChEBI" id="CHEBI:15377"/>
        <dbReference type="ChEBI" id="CHEBI:15378"/>
        <dbReference type="ChEBI" id="CHEBI:30616"/>
        <dbReference type="ChEBI" id="CHEBI:43474"/>
        <dbReference type="ChEBI" id="CHEBI:456216"/>
        <dbReference type="EC" id="7.1.2.2"/>
    </reaction>
</comment>
<evidence type="ECO:0000256" key="3">
    <source>
        <dbReference type="ARBA" id="ARBA00022475"/>
    </source>
</evidence>
<keyword evidence="10 11" id="KW-0066">ATP synthesis</keyword>
<evidence type="ECO:0000313" key="13">
    <source>
        <dbReference type="EMBL" id="HEW63635.1"/>
    </source>
</evidence>
<dbReference type="SUPFAM" id="SSF52540">
    <property type="entry name" value="P-loop containing nucleoside triphosphate hydrolases"/>
    <property type="match status" value="1"/>
</dbReference>
<dbReference type="FunFam" id="2.40.50.100:FF:000008">
    <property type="entry name" value="V-type proton ATPase catalytic subunit A"/>
    <property type="match status" value="1"/>
</dbReference>
<dbReference type="GO" id="GO:0005524">
    <property type="term" value="F:ATP binding"/>
    <property type="evidence" value="ECO:0007669"/>
    <property type="project" value="UniProtKB-UniRule"/>
</dbReference>
<gene>
    <name evidence="11" type="primary">atpA</name>
    <name evidence="13" type="ORF">ENO39_01050</name>
    <name evidence="14" type="ORF">IOK49_05385</name>
</gene>
<dbReference type="PANTHER" id="PTHR43607:SF1">
    <property type="entry name" value="H(+)-TRANSPORTING TWO-SECTOR ATPASE"/>
    <property type="match status" value="1"/>
</dbReference>
<protein>
    <recommendedName>
        <fullName evidence="11">A-type ATP synthase subunit A</fullName>
        <ecNumber evidence="11">7.1.2.2</ecNumber>
    </recommendedName>
</protein>
<dbReference type="GeneID" id="12450042"/>
<keyword evidence="7 11" id="KW-1278">Translocase</keyword>
<dbReference type="GO" id="GO:0005886">
    <property type="term" value="C:plasma membrane"/>
    <property type="evidence" value="ECO:0007669"/>
    <property type="project" value="UniProtKB-SubCell"/>
</dbReference>
<proteinExistence type="inferred from homology"/>
<evidence type="ECO:0000313" key="14">
    <source>
        <dbReference type="EMBL" id="MBE9391504.1"/>
    </source>
</evidence>
<dbReference type="Gene3D" id="2.40.30.20">
    <property type="match status" value="1"/>
</dbReference>
<dbReference type="InterPro" id="IPR004100">
    <property type="entry name" value="ATPase_F1/V1/A1_a/bsu_N"/>
</dbReference>
<evidence type="ECO:0000256" key="5">
    <source>
        <dbReference type="ARBA" id="ARBA00022781"/>
    </source>
</evidence>